<dbReference type="RefSeq" id="WP_092260398.1">
    <property type="nucleotide sequence ID" value="NZ_CP047199.1"/>
</dbReference>
<accession>A0A1H9VPB8</accession>
<dbReference type="InterPro" id="IPR036412">
    <property type="entry name" value="HAD-like_sf"/>
</dbReference>
<keyword evidence="2" id="KW-1185">Reference proteome</keyword>
<dbReference type="InterPro" id="IPR041492">
    <property type="entry name" value="HAD_2"/>
</dbReference>
<dbReference type="GO" id="GO:0004713">
    <property type="term" value="F:protein tyrosine kinase activity"/>
    <property type="evidence" value="ECO:0007669"/>
    <property type="project" value="TreeGrafter"/>
</dbReference>
<dbReference type="GO" id="GO:0005829">
    <property type="term" value="C:cytosol"/>
    <property type="evidence" value="ECO:0007669"/>
    <property type="project" value="TreeGrafter"/>
</dbReference>
<dbReference type="EMBL" id="FOGQ01000013">
    <property type="protein sequence ID" value="SES23409.1"/>
    <property type="molecule type" value="Genomic_DNA"/>
</dbReference>
<dbReference type="InterPro" id="IPR023214">
    <property type="entry name" value="HAD_sf"/>
</dbReference>
<dbReference type="Pfam" id="PF13419">
    <property type="entry name" value="HAD_2"/>
    <property type="match status" value="1"/>
</dbReference>
<evidence type="ECO:0000313" key="2">
    <source>
        <dbReference type="Proteomes" id="UP000198929"/>
    </source>
</evidence>
<dbReference type="STRING" id="1121357.SAMN05661109_02333"/>
<organism evidence="1 2">
    <name type="scientific">Corynebacterium cystitidis DSM 20524</name>
    <dbReference type="NCBI Taxonomy" id="1121357"/>
    <lineage>
        <taxon>Bacteria</taxon>
        <taxon>Bacillati</taxon>
        <taxon>Actinomycetota</taxon>
        <taxon>Actinomycetes</taxon>
        <taxon>Mycobacteriales</taxon>
        <taxon>Corynebacteriaceae</taxon>
        <taxon>Corynebacterium</taxon>
    </lineage>
</organism>
<dbReference type="PANTHER" id="PTHR43434">
    <property type="entry name" value="PHOSPHOGLYCOLATE PHOSPHATASE"/>
    <property type="match status" value="1"/>
</dbReference>
<evidence type="ECO:0000313" key="1">
    <source>
        <dbReference type="EMBL" id="SES23409.1"/>
    </source>
</evidence>
<dbReference type="InterPro" id="IPR050155">
    <property type="entry name" value="HAD-like_hydrolase_sf"/>
</dbReference>
<dbReference type="Gene3D" id="1.10.150.240">
    <property type="entry name" value="Putative phosphatase, domain 2"/>
    <property type="match status" value="1"/>
</dbReference>
<dbReference type="SFLD" id="SFLDS00003">
    <property type="entry name" value="Haloacid_Dehalogenase"/>
    <property type="match status" value="1"/>
</dbReference>
<dbReference type="NCBIfam" id="TIGR01549">
    <property type="entry name" value="HAD-SF-IA-v1"/>
    <property type="match status" value="1"/>
</dbReference>
<dbReference type="Proteomes" id="UP000198929">
    <property type="component" value="Unassembled WGS sequence"/>
</dbReference>
<dbReference type="SUPFAM" id="SSF56784">
    <property type="entry name" value="HAD-like"/>
    <property type="match status" value="1"/>
</dbReference>
<dbReference type="Gene3D" id="3.40.50.1000">
    <property type="entry name" value="HAD superfamily/HAD-like"/>
    <property type="match status" value="1"/>
</dbReference>
<proteinExistence type="predicted"/>
<protein>
    <submittedName>
        <fullName evidence="1">Haloacid dehalogenase superfamily, subfamily IA, variant 1 with third motif having Dx(3-4)D or Dx(3-4)E</fullName>
    </submittedName>
</protein>
<reference evidence="2" key="1">
    <citation type="submission" date="2016-10" db="EMBL/GenBank/DDBJ databases">
        <authorList>
            <person name="Varghese N."/>
            <person name="Submissions S."/>
        </authorList>
    </citation>
    <scope>NUCLEOTIDE SEQUENCE [LARGE SCALE GENOMIC DNA]</scope>
    <source>
        <strain evidence="2">DSM 20524</strain>
    </source>
</reference>
<dbReference type="SFLD" id="SFLDG01129">
    <property type="entry name" value="C1.5:_HAD__Beta-PGM__Phosphata"/>
    <property type="match status" value="1"/>
</dbReference>
<name>A0A1H9VPB8_9CORY</name>
<dbReference type="InterPro" id="IPR006439">
    <property type="entry name" value="HAD-SF_hydro_IA"/>
</dbReference>
<sequence length="217" mass="24048">MTPPTILLDVDGTLVDSFPGIRAGFLHALDTVGHPHPSEDFIARIPGPPMEKTLASLGLDEKTCREAFNAYMDYTRGGGWQEAQAFPGVPELLERWRNDGFRLITATSKGEGFARAILQREGLLEHFSFIGAAEEYGTRRSKTDVLQYIFDKVDLDPQHAVMVGDRTHDIAGAATFGIDTIAVTWGYGDQSEWDTARFTAHTIEELDQLVRSFHAAH</sequence>
<gene>
    <name evidence="1" type="ORF">SAMN05661109_02333</name>
</gene>
<dbReference type="InterPro" id="IPR023198">
    <property type="entry name" value="PGP-like_dom2"/>
</dbReference>
<dbReference type="AlphaFoldDB" id="A0A1H9VPB8"/>
<dbReference type="PANTHER" id="PTHR43434:SF20">
    <property type="entry name" value="5'-NUCLEOTIDASE"/>
    <property type="match status" value="1"/>
</dbReference>